<dbReference type="PANTHER" id="PTHR18952">
    <property type="entry name" value="CARBONIC ANHYDRASE"/>
    <property type="match status" value="1"/>
</dbReference>
<gene>
    <name evidence="10" type="ORF">ILUMI_05224</name>
</gene>
<dbReference type="Gene3D" id="3.10.200.10">
    <property type="entry name" value="Alpha carbonic anhydrase"/>
    <property type="match status" value="1"/>
</dbReference>
<keyword evidence="6 8" id="KW-0456">Lyase</keyword>
<protein>
    <recommendedName>
        <fullName evidence="3 8">Carbonic anhydrase</fullName>
        <ecNumber evidence="3 8">4.2.1.1</ecNumber>
    </recommendedName>
</protein>
<feature type="non-terminal residue" evidence="10">
    <location>
        <position position="1"/>
    </location>
</feature>
<sequence>HWPEKCRTGESQSPINLDEQTSVKKTFEKFHFHNYDVKLPAFIKNNGHSVQLNLNVQTPTPKMTGGGLLREYTLDHLHFHWQSEHTLNGHRFPLEVHLVHYASDYGNLNNALKHPDGVAVLGVFYD</sequence>
<name>A0A8K0DCY4_IGNLU</name>
<dbReference type="AlphaFoldDB" id="A0A8K0DCY4"/>
<dbReference type="Pfam" id="PF00194">
    <property type="entry name" value="Carb_anhydrase"/>
    <property type="match status" value="1"/>
</dbReference>
<evidence type="ECO:0000256" key="6">
    <source>
        <dbReference type="ARBA" id="ARBA00023239"/>
    </source>
</evidence>
<keyword evidence="4 8" id="KW-0479">Metal-binding</keyword>
<feature type="non-terminal residue" evidence="10">
    <location>
        <position position="126"/>
    </location>
</feature>
<evidence type="ECO:0000313" key="11">
    <source>
        <dbReference type="Proteomes" id="UP000801492"/>
    </source>
</evidence>
<organism evidence="10 11">
    <name type="scientific">Ignelater luminosus</name>
    <name type="common">Cucubano</name>
    <name type="synonym">Pyrophorus luminosus</name>
    <dbReference type="NCBI Taxonomy" id="2038154"/>
    <lineage>
        <taxon>Eukaryota</taxon>
        <taxon>Metazoa</taxon>
        <taxon>Ecdysozoa</taxon>
        <taxon>Arthropoda</taxon>
        <taxon>Hexapoda</taxon>
        <taxon>Insecta</taxon>
        <taxon>Pterygota</taxon>
        <taxon>Neoptera</taxon>
        <taxon>Endopterygota</taxon>
        <taxon>Coleoptera</taxon>
        <taxon>Polyphaga</taxon>
        <taxon>Elateriformia</taxon>
        <taxon>Elateroidea</taxon>
        <taxon>Elateridae</taxon>
        <taxon>Agrypninae</taxon>
        <taxon>Pyrophorini</taxon>
        <taxon>Ignelater</taxon>
    </lineage>
</organism>
<comment type="caution">
    <text evidence="10">The sequence shown here is derived from an EMBL/GenBank/DDBJ whole genome shotgun (WGS) entry which is preliminary data.</text>
</comment>
<dbReference type="SMART" id="SM01057">
    <property type="entry name" value="Carb_anhydrase"/>
    <property type="match status" value="1"/>
</dbReference>
<evidence type="ECO:0000259" key="9">
    <source>
        <dbReference type="PROSITE" id="PS51144"/>
    </source>
</evidence>
<evidence type="ECO:0000313" key="10">
    <source>
        <dbReference type="EMBL" id="KAF2900963.1"/>
    </source>
</evidence>
<dbReference type="PROSITE" id="PS00162">
    <property type="entry name" value="ALPHA_CA_1"/>
    <property type="match status" value="1"/>
</dbReference>
<dbReference type="InterPro" id="IPR018338">
    <property type="entry name" value="Carbonic_anhydrase_a-class_CS"/>
</dbReference>
<evidence type="ECO:0000256" key="2">
    <source>
        <dbReference type="ARBA" id="ARBA00010718"/>
    </source>
</evidence>
<accession>A0A8K0DCY4</accession>
<dbReference type="InterPro" id="IPR036398">
    <property type="entry name" value="CA_dom_sf"/>
</dbReference>
<dbReference type="EC" id="4.2.1.1" evidence="3 8"/>
<evidence type="ECO:0000256" key="7">
    <source>
        <dbReference type="ARBA" id="ARBA00048348"/>
    </source>
</evidence>
<dbReference type="InterPro" id="IPR001148">
    <property type="entry name" value="CA_dom"/>
</dbReference>
<evidence type="ECO:0000256" key="1">
    <source>
        <dbReference type="ARBA" id="ARBA00002904"/>
    </source>
</evidence>
<dbReference type="GO" id="GO:0008270">
    <property type="term" value="F:zinc ion binding"/>
    <property type="evidence" value="ECO:0007669"/>
    <property type="project" value="UniProtKB-UniRule"/>
</dbReference>
<evidence type="ECO:0000256" key="8">
    <source>
        <dbReference type="RuleBase" id="RU367011"/>
    </source>
</evidence>
<dbReference type="OrthoDB" id="429145at2759"/>
<evidence type="ECO:0000256" key="3">
    <source>
        <dbReference type="ARBA" id="ARBA00012925"/>
    </source>
</evidence>
<comment type="catalytic activity">
    <reaction evidence="7 8">
        <text>hydrogencarbonate + H(+) = CO2 + H2O</text>
        <dbReference type="Rhea" id="RHEA:10748"/>
        <dbReference type="ChEBI" id="CHEBI:15377"/>
        <dbReference type="ChEBI" id="CHEBI:15378"/>
        <dbReference type="ChEBI" id="CHEBI:16526"/>
        <dbReference type="ChEBI" id="CHEBI:17544"/>
        <dbReference type="EC" id="4.2.1.1"/>
    </reaction>
</comment>
<dbReference type="Proteomes" id="UP000801492">
    <property type="component" value="Unassembled WGS sequence"/>
</dbReference>
<dbReference type="EMBL" id="VTPC01001924">
    <property type="protein sequence ID" value="KAF2900963.1"/>
    <property type="molecule type" value="Genomic_DNA"/>
</dbReference>
<reference evidence="10" key="1">
    <citation type="submission" date="2019-08" db="EMBL/GenBank/DDBJ databases">
        <title>The genome of the North American firefly Photinus pyralis.</title>
        <authorList>
            <consortium name="Photinus pyralis genome working group"/>
            <person name="Fallon T.R."/>
            <person name="Sander Lower S.E."/>
            <person name="Weng J.-K."/>
        </authorList>
    </citation>
    <scope>NUCLEOTIDE SEQUENCE</scope>
    <source>
        <strain evidence="10">TRF0915ILg1</strain>
        <tissue evidence="10">Whole body</tissue>
    </source>
</reference>
<evidence type="ECO:0000256" key="4">
    <source>
        <dbReference type="ARBA" id="ARBA00022723"/>
    </source>
</evidence>
<keyword evidence="11" id="KW-1185">Reference proteome</keyword>
<comment type="similarity">
    <text evidence="2 8">Belongs to the alpha-carbonic anhydrase family.</text>
</comment>
<comment type="function">
    <text evidence="1 8">Reversible hydration of carbon dioxide.</text>
</comment>
<dbReference type="PANTHER" id="PTHR18952:SF265">
    <property type="entry name" value="CARBONIC ANHYDRASE"/>
    <property type="match status" value="1"/>
</dbReference>
<keyword evidence="5 8" id="KW-0862">Zinc</keyword>
<comment type="cofactor">
    <cofactor evidence="8">
        <name>Zn(2+)</name>
        <dbReference type="ChEBI" id="CHEBI:29105"/>
    </cofactor>
</comment>
<proteinExistence type="inferred from homology"/>
<dbReference type="InterPro" id="IPR023561">
    <property type="entry name" value="Carbonic_anhydrase_a-class"/>
</dbReference>
<dbReference type="SUPFAM" id="SSF51069">
    <property type="entry name" value="Carbonic anhydrase"/>
    <property type="match status" value="1"/>
</dbReference>
<dbReference type="PROSITE" id="PS51144">
    <property type="entry name" value="ALPHA_CA_2"/>
    <property type="match status" value="1"/>
</dbReference>
<feature type="domain" description="Alpha-carbonic anhydrase" evidence="9">
    <location>
        <begin position="1"/>
        <end position="126"/>
    </location>
</feature>
<dbReference type="GO" id="GO:0004089">
    <property type="term" value="F:carbonate dehydratase activity"/>
    <property type="evidence" value="ECO:0007669"/>
    <property type="project" value="UniProtKB-UniRule"/>
</dbReference>
<evidence type="ECO:0000256" key="5">
    <source>
        <dbReference type="ARBA" id="ARBA00022833"/>
    </source>
</evidence>